<dbReference type="Pfam" id="PF11753">
    <property type="entry name" value="DUF3310"/>
    <property type="match status" value="1"/>
</dbReference>
<dbReference type="InterPro" id="IPR021739">
    <property type="entry name" value="SaV-like"/>
</dbReference>
<sequence length="216" mass="25115">MFNIGDHVKVDMFERCKDDKGVSYWSEKTFEGIVKQCEWNCEEQMPYYTVAERDTNETHTVAEDSLTKIPNEEVGFLYEIGEEIQYCFEDETPAYYGMVKGRLHEEAEGILFNKYIIDVPPFASNLEVYEDEILGPSKESEEMEEGLSPHYEGSVQPIELMQAQMSHEEFIGFLRGNILKYVSRFGKKDDTTREAKKIVQYAQWLQKTVEGEKIVP</sequence>
<comment type="caution">
    <text evidence="1">The sequence shown here is derived from an EMBL/GenBank/DDBJ whole genome shotgun (WGS) entry which is preliminary data.</text>
</comment>
<evidence type="ECO:0000313" key="2">
    <source>
        <dbReference type="Proteomes" id="UP000754226"/>
    </source>
</evidence>
<accession>A0A943EDX8</accession>
<proteinExistence type="predicted"/>
<organism evidence="1 2">
    <name type="scientific">Acidaminococcus intestini</name>
    <dbReference type="NCBI Taxonomy" id="187327"/>
    <lineage>
        <taxon>Bacteria</taxon>
        <taxon>Bacillati</taxon>
        <taxon>Bacillota</taxon>
        <taxon>Negativicutes</taxon>
        <taxon>Acidaminococcales</taxon>
        <taxon>Acidaminococcaceae</taxon>
        <taxon>Acidaminococcus</taxon>
    </lineage>
</organism>
<dbReference type="Proteomes" id="UP000754226">
    <property type="component" value="Unassembled WGS sequence"/>
</dbReference>
<dbReference type="EMBL" id="JAGZCZ010000005">
    <property type="protein sequence ID" value="MBS5519633.1"/>
    <property type="molecule type" value="Genomic_DNA"/>
</dbReference>
<evidence type="ECO:0000313" key="1">
    <source>
        <dbReference type="EMBL" id="MBS5519633.1"/>
    </source>
</evidence>
<protein>
    <submittedName>
        <fullName evidence="1">DUF3310 domain-containing protein</fullName>
    </submittedName>
</protein>
<dbReference type="AlphaFoldDB" id="A0A943EDX8"/>
<name>A0A943EDX8_9FIRM</name>
<reference evidence="1" key="1">
    <citation type="submission" date="2021-02" db="EMBL/GenBank/DDBJ databases">
        <title>Infant gut strain persistence is associated with maternal origin, phylogeny, and functional potential including surface adhesion and iron acquisition.</title>
        <authorList>
            <person name="Lou Y.C."/>
        </authorList>
    </citation>
    <scope>NUCLEOTIDE SEQUENCE</scope>
    <source>
        <strain evidence="1">L3_106_000M1_dasL3_106_000M1_concoct_15</strain>
    </source>
</reference>
<gene>
    <name evidence="1" type="ORF">KHX13_04790</name>
</gene>